<gene>
    <name evidence="3" type="ORF">DD924_05125</name>
</gene>
<accession>A0A317Z9P2</accession>
<dbReference type="AlphaFoldDB" id="A0A317Z9P2"/>
<dbReference type="EMBL" id="QEIV01000417">
    <property type="protein sequence ID" value="PWZ98980.1"/>
    <property type="molecule type" value="Genomic_DNA"/>
</dbReference>
<evidence type="ECO:0000313" key="4">
    <source>
        <dbReference type="Proteomes" id="UP000246351"/>
    </source>
</evidence>
<dbReference type="InterPro" id="IPR018913">
    <property type="entry name" value="BppU_N"/>
</dbReference>
<dbReference type="Pfam" id="PF10651">
    <property type="entry name" value="BppU_N"/>
    <property type="match status" value="1"/>
</dbReference>
<sequence>MANQDLVFDITKQGVEQEKQQYIISRVGDGGLKAVTVKVLSNGTPYNLTGLTPVFEGVKSDDTRIIDTQGATVLDAVNGVFRYIFPRQASTAEGEYQQAFFKLKRGEQTDSTMEIRVNVLKNKVEFGINSESYFTEYQQMIENLQAEMTKALKALETTADATKIKVKGNESLADTLRTQLKGLERSINGQHLVTQDTLREQIEGVTGSIRSLTESLASARQELQTNIDNLGRDSVSTTVSNTPVADVADITETGYYFYDKNVTQNLPTLNSSNANGYIHAVMRDRQNGMIELLGTGYMRERYRGQLYGRWVTTLPVLLWSGTGKSGNTLALNGSARQFKYLVFDLSFHTNHYATVKIRIPEGTANFYLDAFGAKTNSNVANSTLEEIELSLKDDTHLQIKSAMSSSNGAAQTASNEMTIYKVYGVE</sequence>
<feature type="coiled-coil region" evidence="1">
    <location>
        <begin position="134"/>
        <end position="161"/>
    </location>
</feature>
<comment type="caution">
    <text evidence="3">The sequence shown here is derived from an EMBL/GenBank/DDBJ whole genome shotgun (WGS) entry which is preliminary data.</text>
</comment>
<name>A0A317Z9P2_STAPS</name>
<dbReference type="Proteomes" id="UP000246351">
    <property type="component" value="Unassembled WGS sequence"/>
</dbReference>
<dbReference type="RefSeq" id="WP_037543731.1">
    <property type="nucleotide sequence ID" value="NZ_BAAFJH010000049.1"/>
</dbReference>
<dbReference type="Gene3D" id="2.60.40.3350">
    <property type="match status" value="1"/>
</dbReference>
<evidence type="ECO:0000313" key="3">
    <source>
        <dbReference type="EMBL" id="PWZ98980.1"/>
    </source>
</evidence>
<feature type="domain" description="BppU N-terminal" evidence="2">
    <location>
        <begin position="3"/>
        <end position="145"/>
    </location>
</feature>
<organism evidence="3 4">
    <name type="scientific">Staphylococcus pseudintermedius</name>
    <dbReference type="NCBI Taxonomy" id="283734"/>
    <lineage>
        <taxon>Bacteria</taxon>
        <taxon>Bacillati</taxon>
        <taxon>Bacillota</taxon>
        <taxon>Bacilli</taxon>
        <taxon>Bacillales</taxon>
        <taxon>Staphylococcaceae</taxon>
        <taxon>Staphylococcus</taxon>
        <taxon>Staphylococcus intermedius group</taxon>
    </lineage>
</organism>
<keyword evidence="1" id="KW-0175">Coiled coil</keyword>
<proteinExistence type="predicted"/>
<evidence type="ECO:0000259" key="2">
    <source>
        <dbReference type="Pfam" id="PF10651"/>
    </source>
</evidence>
<reference evidence="3 4" key="1">
    <citation type="journal article" date="2018" name="Vet. Microbiol.">
        <title>Clonal diversity and geographic distribution of methicillin-resistant Staphylococcus pseudintermedius from Australian animals: Discovery of novel sequence types.</title>
        <authorList>
            <person name="Worthing K.A."/>
            <person name="Abraham S."/>
            <person name="Coombs G.W."/>
            <person name="Pang S."/>
            <person name="Saputra S."/>
            <person name="Jordan D."/>
            <person name="Trott D.J."/>
            <person name="Norris J.M."/>
        </authorList>
    </citation>
    <scope>NUCLEOTIDE SEQUENCE [LARGE SCALE GENOMIC DNA]</scope>
    <source>
        <strain evidence="3 4">ST71 3</strain>
    </source>
</reference>
<evidence type="ECO:0000256" key="1">
    <source>
        <dbReference type="SAM" id="Coils"/>
    </source>
</evidence>
<protein>
    <submittedName>
        <fullName evidence="3">DUF2479 domain-containing protein</fullName>
    </submittedName>
</protein>